<dbReference type="Pfam" id="PF13439">
    <property type="entry name" value="Glyco_transf_4"/>
    <property type="match status" value="1"/>
</dbReference>
<dbReference type="SUPFAM" id="SSF53756">
    <property type="entry name" value="UDP-Glycosyltransferase/glycogen phosphorylase"/>
    <property type="match status" value="1"/>
</dbReference>
<dbReference type="Pfam" id="PF13692">
    <property type="entry name" value="Glyco_trans_1_4"/>
    <property type="match status" value="1"/>
</dbReference>
<keyword evidence="3" id="KW-1185">Reference proteome</keyword>
<dbReference type="Gene3D" id="3.40.50.2000">
    <property type="entry name" value="Glycogen Phosphorylase B"/>
    <property type="match status" value="2"/>
</dbReference>
<evidence type="ECO:0000313" key="2">
    <source>
        <dbReference type="EMBL" id="MFD2754735.1"/>
    </source>
</evidence>
<dbReference type="CDD" id="cd03807">
    <property type="entry name" value="GT4_WbnK-like"/>
    <property type="match status" value="1"/>
</dbReference>
<dbReference type="EMBL" id="JBHUMV010000005">
    <property type="protein sequence ID" value="MFD2754735.1"/>
    <property type="molecule type" value="Genomic_DNA"/>
</dbReference>
<comment type="caution">
    <text evidence="2">The sequence shown here is derived from an EMBL/GenBank/DDBJ whole genome shotgun (WGS) entry which is preliminary data.</text>
</comment>
<accession>A0ABW5UQL2</accession>
<gene>
    <name evidence="2" type="ORF">ACFSW6_11605</name>
</gene>
<dbReference type="PANTHER" id="PTHR12526:SF630">
    <property type="entry name" value="GLYCOSYLTRANSFERASE"/>
    <property type="match status" value="1"/>
</dbReference>
<evidence type="ECO:0000259" key="1">
    <source>
        <dbReference type="Pfam" id="PF13439"/>
    </source>
</evidence>
<reference evidence="3" key="1">
    <citation type="journal article" date="2019" name="Int. J. Syst. Evol. Microbiol.">
        <title>The Global Catalogue of Microorganisms (GCM) 10K type strain sequencing project: providing services to taxonomists for standard genome sequencing and annotation.</title>
        <authorList>
            <consortium name="The Broad Institute Genomics Platform"/>
            <consortium name="The Broad Institute Genome Sequencing Center for Infectious Disease"/>
            <person name="Wu L."/>
            <person name="Ma J."/>
        </authorList>
    </citation>
    <scope>NUCLEOTIDE SEQUENCE [LARGE SCALE GENOMIC DNA]</scope>
    <source>
        <strain evidence="3">TISTR 1906</strain>
    </source>
</reference>
<dbReference type="InterPro" id="IPR028098">
    <property type="entry name" value="Glyco_trans_4-like_N"/>
</dbReference>
<name>A0ABW5UQL2_9BURK</name>
<evidence type="ECO:0000313" key="3">
    <source>
        <dbReference type="Proteomes" id="UP001597463"/>
    </source>
</evidence>
<organism evidence="2 3">
    <name type="scientific">Comamonas terrae</name>
    <dbReference type="NCBI Taxonomy" id="673548"/>
    <lineage>
        <taxon>Bacteria</taxon>
        <taxon>Pseudomonadati</taxon>
        <taxon>Pseudomonadota</taxon>
        <taxon>Betaproteobacteria</taxon>
        <taxon>Burkholderiales</taxon>
        <taxon>Comamonadaceae</taxon>
        <taxon>Comamonas</taxon>
    </lineage>
</organism>
<proteinExistence type="predicted"/>
<feature type="domain" description="Glycosyltransferase subfamily 4-like N-terminal" evidence="1">
    <location>
        <begin position="13"/>
        <end position="176"/>
    </location>
</feature>
<dbReference type="Proteomes" id="UP001597463">
    <property type="component" value="Unassembled WGS sequence"/>
</dbReference>
<protein>
    <submittedName>
        <fullName evidence="2">Glycosyltransferase family 4 protein</fullName>
    </submittedName>
</protein>
<dbReference type="PANTHER" id="PTHR12526">
    <property type="entry name" value="GLYCOSYLTRANSFERASE"/>
    <property type="match status" value="1"/>
</dbReference>
<dbReference type="RefSeq" id="WP_066475980.1">
    <property type="nucleotide sequence ID" value="NZ_BCNT01000005.1"/>
</dbReference>
<sequence>MRIAFIITGLSTGGAEAMLYKLMQLIDRNRFEPYVISLMDKGVFGPRIEKLGIPVFALGMKKNFPSPLKLLSLVKYLRRIQPEVVHTWMYHADFLGGLAARLAGCEQVIWCIRHSNLSKTENKRSTLWVVKACALLSHRVPAKIISCSQRAKEVHAAVGYAADKLHVIPNGFDLSRFVPDITARTSVRTELELETDAPLVGLIARFDSQKNHFGFVEAAAQVRAQMPDVHFVLAGADVDAANALLNSAIAAKGLQAHMHLLGRRDDVPRLMASLDVLASSSHGEAFPNVLGEAMACGVPCVVTDVGDSAEIVGNTGRVVAAGDMAGLAQGLVDVLNFPPEKKAVLGEQARARVAARYEIGHIVRLYEVFYEHVARSEVLWEAHPLADNDSDSK</sequence>